<dbReference type="InterPro" id="IPR036873">
    <property type="entry name" value="Rhodanese-like_dom_sf"/>
</dbReference>
<comment type="similarity">
    <text evidence="2">Belongs to the peptidase C19 family.</text>
</comment>
<reference evidence="7 8" key="2">
    <citation type="journal article" date="2018" name="Elife">
        <title>Firefly genomes illuminate parallel origins of bioluminescence in beetles.</title>
        <authorList>
            <person name="Fallon T.R."/>
            <person name="Lower S.E."/>
            <person name="Chang C.H."/>
            <person name="Bessho-Uehara M."/>
            <person name="Martin G.J."/>
            <person name="Bewick A.J."/>
            <person name="Behringer M."/>
            <person name="Debat H.J."/>
            <person name="Wong I."/>
            <person name="Day J.C."/>
            <person name="Suvorov A."/>
            <person name="Silva C.J."/>
            <person name="Stanger-Hall K.F."/>
            <person name="Hall D.W."/>
            <person name="Schmitz R.J."/>
            <person name="Nelson D.R."/>
            <person name="Lewis S.M."/>
            <person name="Shigenobu S."/>
            <person name="Bybee S.M."/>
            <person name="Larracuente A.M."/>
            <person name="Oba Y."/>
            <person name="Weng J.K."/>
        </authorList>
    </citation>
    <scope>NUCLEOTIDE SEQUENCE [LARGE SCALE GENOMIC DNA]</scope>
    <source>
        <strain evidence="7">1611_PpyrPB1</strain>
        <tissue evidence="7">Whole body</tissue>
    </source>
</reference>
<gene>
    <name evidence="7" type="ORF">PPYR_05359</name>
</gene>
<feature type="region of interest" description="Disordered" evidence="4">
    <location>
        <begin position="377"/>
        <end position="407"/>
    </location>
</feature>
<name>A0A1Y1MJX1_PHOPY</name>
<dbReference type="Gene3D" id="3.40.250.10">
    <property type="entry name" value="Rhodanese-like domain"/>
    <property type="match status" value="1"/>
</dbReference>
<evidence type="ECO:0000259" key="5">
    <source>
        <dbReference type="PROSITE" id="PS50235"/>
    </source>
</evidence>
<dbReference type="CDD" id="cd02257">
    <property type="entry name" value="Peptidase_C19"/>
    <property type="match status" value="1"/>
</dbReference>
<dbReference type="PROSITE" id="PS50235">
    <property type="entry name" value="USP_3"/>
    <property type="match status" value="1"/>
</dbReference>
<dbReference type="AlphaFoldDB" id="A0A1Y1MJX1"/>
<organism evidence="6">
    <name type="scientific">Photinus pyralis</name>
    <name type="common">Common eastern firefly</name>
    <name type="synonym">Lampyris pyralis</name>
    <dbReference type="NCBI Taxonomy" id="7054"/>
    <lineage>
        <taxon>Eukaryota</taxon>
        <taxon>Metazoa</taxon>
        <taxon>Ecdysozoa</taxon>
        <taxon>Arthropoda</taxon>
        <taxon>Hexapoda</taxon>
        <taxon>Insecta</taxon>
        <taxon>Pterygota</taxon>
        <taxon>Neoptera</taxon>
        <taxon>Endopterygota</taxon>
        <taxon>Coleoptera</taxon>
        <taxon>Polyphaga</taxon>
        <taxon>Elateriformia</taxon>
        <taxon>Elateroidea</taxon>
        <taxon>Lampyridae</taxon>
        <taxon>Lampyrinae</taxon>
        <taxon>Photinus</taxon>
    </lineage>
</organism>
<dbReference type="InterPro" id="IPR018200">
    <property type="entry name" value="USP_CS"/>
</dbReference>
<dbReference type="PROSITE" id="PS00973">
    <property type="entry name" value="USP_2"/>
    <property type="match status" value="1"/>
</dbReference>
<dbReference type="InterPro" id="IPR050185">
    <property type="entry name" value="Ub_carboxyl-term_hydrolase"/>
</dbReference>
<evidence type="ECO:0000256" key="3">
    <source>
        <dbReference type="ARBA" id="ARBA00012759"/>
    </source>
</evidence>
<dbReference type="InterPro" id="IPR001394">
    <property type="entry name" value="Peptidase_C19_UCH"/>
</dbReference>
<accession>A0A1Y1MJX1</accession>
<dbReference type="FunCoup" id="A0A1Y1MJX1">
    <property type="interactions" value="1271"/>
</dbReference>
<dbReference type="Pfam" id="PF00581">
    <property type="entry name" value="Rhodanese"/>
    <property type="match status" value="1"/>
</dbReference>
<dbReference type="Gene3D" id="3.90.70.10">
    <property type="entry name" value="Cysteine proteinases"/>
    <property type="match status" value="1"/>
</dbReference>
<feature type="compositionally biased region" description="Basic and acidic residues" evidence="4">
    <location>
        <begin position="390"/>
        <end position="400"/>
    </location>
</feature>
<proteinExistence type="inferred from homology"/>
<dbReference type="Proteomes" id="UP000327044">
    <property type="component" value="Unassembled WGS sequence"/>
</dbReference>
<dbReference type="SUPFAM" id="SSF52821">
    <property type="entry name" value="Rhodanese/Cell cycle control phosphatase"/>
    <property type="match status" value="1"/>
</dbReference>
<sequence length="719" mass="83142">MAKLQLASSLEELNRYAESSFVDLRKIKSPLEVAKKLLLTLKTSTDDDEKTYVLLFRFLKTYRYLLETDDKDYITKLLGTDATKATSQLNLLTQRLNSRYSDIKRKEEEEETLIAIIDSQSVEDMKSTVFNNEPFISCIDLYEVLSNSSHNILVIDVRSEDHFQASHLKPSINCINIPEDVIHYGLSANTLGRYVPPKFRDHWDKRDSFDCIVLMDWKTSSYQFTGSRLHKLKVILSEWDVNRTYHEKPTILNKGYLEFVEMYPTMCITMDDSQMMTMMDDIVDLTEINYPESSRREDYTLPFSLSEIPSGSSDIEEIEELVSIYDIDKDVALDTPIEDVALPFEELPDLEKSSTSLEGTVNVEDLLAAARQAKKPVLGDTKSTESLVDPDEKPVVDRSTKPSSSDLSLSPRWQCRDSYVGLTGLININNTCYMNTVIQCLRHLYPIMEFCFDSNYMDKVCRPVPKIVVQFVDLVRTLWEYKTKAHRPVSFYNQFIQSFSMYGSGQHEDATEFFIHLFSSLNEDCTQPEQKEAHQYDNPSCFIEMFYYKLDVVYGCRNCTGKIKSKTEYENILYLTAPNKAFDLSATIKFYLCQERFQCKHCEKSYCYEKNFLILPKIMTIALKRHVQTGVVRGHVPVFSKNEAPCKFAYKIELDDQIYALKAIILHSGTVNAGHYTAVCRNHYDEKWYLFNDESVSLANMRSSEIAKSAYAFFYCMEE</sequence>
<dbReference type="InterPro" id="IPR028889">
    <property type="entry name" value="USP"/>
</dbReference>
<dbReference type="InterPro" id="IPR038765">
    <property type="entry name" value="Papain-like_cys_pep_sf"/>
</dbReference>
<dbReference type="Gene3D" id="1.20.58.80">
    <property type="entry name" value="Phosphotransferase system, lactose/cellobiose-type IIA subunit"/>
    <property type="match status" value="1"/>
</dbReference>
<dbReference type="InParanoid" id="A0A1Y1MJX1"/>
<keyword evidence="8" id="KW-1185">Reference proteome</keyword>
<dbReference type="EMBL" id="GEZM01029642">
    <property type="protein sequence ID" value="JAV86019.1"/>
    <property type="molecule type" value="Transcribed_RNA"/>
</dbReference>
<reference evidence="6" key="1">
    <citation type="journal article" date="2016" name="Sci. Rep.">
        <title>Molecular characterization of firefly nuptial gifts: a multi-omics approach sheds light on postcopulatory sexual selection.</title>
        <authorList>
            <person name="Al-Wathiqui N."/>
            <person name="Fallon T.R."/>
            <person name="South A."/>
            <person name="Weng J.K."/>
            <person name="Lewis S.M."/>
        </authorList>
    </citation>
    <scope>NUCLEOTIDE SEQUENCE</scope>
</reference>
<dbReference type="EMBL" id="VVIM01000003">
    <property type="protein sequence ID" value="KAB0801005.1"/>
    <property type="molecule type" value="Genomic_DNA"/>
</dbReference>
<comment type="catalytic activity">
    <reaction evidence="1">
        <text>Thiol-dependent hydrolysis of ester, thioester, amide, peptide and isopeptide bonds formed by the C-terminal Gly of ubiquitin (a 76-residue protein attached to proteins as an intracellular targeting signal).</text>
        <dbReference type="EC" id="3.4.19.12"/>
    </reaction>
</comment>
<dbReference type="GO" id="GO:0004843">
    <property type="term" value="F:cysteine-type deubiquitinase activity"/>
    <property type="evidence" value="ECO:0007669"/>
    <property type="project" value="UniProtKB-EC"/>
</dbReference>
<evidence type="ECO:0000256" key="4">
    <source>
        <dbReference type="SAM" id="MobiDB-lite"/>
    </source>
</evidence>
<dbReference type="OrthoDB" id="6686792at2759"/>
<evidence type="ECO:0000313" key="8">
    <source>
        <dbReference type="Proteomes" id="UP000327044"/>
    </source>
</evidence>
<dbReference type="SUPFAM" id="SSF54001">
    <property type="entry name" value="Cysteine proteinases"/>
    <property type="match status" value="1"/>
</dbReference>
<dbReference type="EC" id="3.4.19.12" evidence="3"/>
<dbReference type="InterPro" id="IPR001763">
    <property type="entry name" value="Rhodanese-like_dom"/>
</dbReference>
<dbReference type="EMBL" id="GEZM01029640">
    <property type="protein sequence ID" value="JAV86021.1"/>
    <property type="molecule type" value="Transcribed_RNA"/>
</dbReference>
<evidence type="ECO:0000256" key="2">
    <source>
        <dbReference type="ARBA" id="ARBA00009085"/>
    </source>
</evidence>
<dbReference type="SUPFAM" id="SSF140856">
    <property type="entry name" value="USP8 N-terminal domain-like"/>
    <property type="match status" value="1"/>
</dbReference>
<dbReference type="PANTHER" id="PTHR21646">
    <property type="entry name" value="UBIQUITIN CARBOXYL-TERMINAL HYDROLASE"/>
    <property type="match status" value="1"/>
</dbReference>
<dbReference type="GO" id="GO:0016579">
    <property type="term" value="P:protein deubiquitination"/>
    <property type="evidence" value="ECO:0007669"/>
    <property type="project" value="InterPro"/>
</dbReference>
<feature type="domain" description="USP" evidence="5">
    <location>
        <begin position="423"/>
        <end position="718"/>
    </location>
</feature>
<reference evidence="7" key="3">
    <citation type="submission" date="2019-08" db="EMBL/GenBank/DDBJ databases">
        <authorList>
            <consortium name="Photinus pyralis genome working group"/>
            <person name="Fallon T.R."/>
            <person name="Sander Lower S.E."/>
            <person name="Weng J.-K."/>
        </authorList>
    </citation>
    <scope>NUCLEOTIDE SEQUENCE</scope>
    <source>
        <strain evidence="7">1611_PpyrPB1</strain>
        <tissue evidence="7">Whole body</tissue>
    </source>
</reference>
<dbReference type="Pfam" id="PF00443">
    <property type="entry name" value="UCH"/>
    <property type="match status" value="1"/>
</dbReference>
<evidence type="ECO:0000313" key="6">
    <source>
        <dbReference type="EMBL" id="JAV86021.1"/>
    </source>
</evidence>
<protein>
    <recommendedName>
        <fullName evidence="3">ubiquitinyl hydrolase 1</fullName>
        <ecNumber evidence="3">3.4.19.12</ecNumber>
    </recommendedName>
</protein>
<evidence type="ECO:0000313" key="7">
    <source>
        <dbReference type="EMBL" id="KAB0801005.1"/>
    </source>
</evidence>
<evidence type="ECO:0000256" key="1">
    <source>
        <dbReference type="ARBA" id="ARBA00000707"/>
    </source>
</evidence>